<feature type="region of interest" description="Disordered" evidence="5">
    <location>
        <begin position="798"/>
        <end position="840"/>
    </location>
</feature>
<sequence length="840" mass="95441">MEHAYFGLNHKTLEAIDAEFNRHLLEVCDREVLYRLGRETLSPSDFGRFRERKLANDECVNIFVAAFNFQPKSGQLGHFGSNLGFPKPPGDFHVLTTFFYPQLENCAEAWNEISSQKVGSTEAFQAKSKHLLRWFKKVDMTYLTRLLIPVHQKAEKHWLLAVIYFKHEKITFIESWGPNQAAYRTTGDFSSVLTHQRIYENCRLLIFLLLTISPQLTESDPMKDPHKWNVNMIEIPPQRNEYDCGFYLLMSIFHLLSFDSINPAEIPAVLHIHGATMAYTRLILASNLAVYMTDYEIWEAPQSSRKLATKVSPFPSSTPGSPTDTAPTITGLEPAFEFKETTPGQPKKGPDLEPGQPEPTFSPVESSVDGEDMLLPHDTDFFPLPSPLANLSPLAPLPKTPEVDLHIDNSPPSPVHQSEPPLSRILPREFDFSCRCGDHGPDGSKFANGLEVIQCERCLVWSHMSCQRFGRATGLRKTTPFFCDRCMRTELPIPSPPKAGRQRTQRIQLKAGMGALAKYGKFHYPVRLLLRLPGKQAWRVRFWRKCVYPPDVSEPNPEAAIPEGDLVDSLYGNQAARRHIRLGKYTHAHDVPVEEDVLSDFQNQPFSPRVDTILGPHLDVLFSIFSEPLEQNSHIPSVQYVLTSKKKDQTIPYAGDLNVEEQVEIMNWIYNTIPHAKDHLTDWVGLPTHAHAITIVIAALNEEELRLHPDFPSQESEASQIATLWEWAWELQQHRGRVPVVDVDRECLGLFEQWMFESSDEAGLAGDEQWGLDAGHHQDRWVPYKGLPTAWSSYRSGFEDNTKYERGPDFSDDGLSEKEAPPPTPKAVRIKPRPKHNAKK</sequence>
<dbReference type="Proteomes" id="UP001218188">
    <property type="component" value="Unassembled WGS sequence"/>
</dbReference>
<evidence type="ECO:0000259" key="6">
    <source>
        <dbReference type="PROSITE" id="PS50600"/>
    </source>
</evidence>
<dbReference type="PANTHER" id="PTHR46915:SF2">
    <property type="entry name" value="UBIQUITIN-LIKE PROTEASE 4"/>
    <property type="match status" value="1"/>
</dbReference>
<evidence type="ECO:0000256" key="4">
    <source>
        <dbReference type="ARBA" id="ARBA00022807"/>
    </source>
</evidence>
<dbReference type="GO" id="GO:0006508">
    <property type="term" value="P:proteolysis"/>
    <property type="evidence" value="ECO:0007669"/>
    <property type="project" value="UniProtKB-KW"/>
</dbReference>
<dbReference type="Gene3D" id="3.40.395.10">
    <property type="entry name" value="Adenoviral Proteinase, Chain A"/>
    <property type="match status" value="1"/>
</dbReference>
<feature type="region of interest" description="Disordered" evidence="5">
    <location>
        <begin position="400"/>
        <end position="421"/>
    </location>
</feature>
<feature type="compositionally biased region" description="Low complexity" evidence="5">
    <location>
        <begin position="312"/>
        <end position="328"/>
    </location>
</feature>
<dbReference type="AlphaFoldDB" id="A0AAD6WTW8"/>
<evidence type="ECO:0000313" key="7">
    <source>
        <dbReference type="EMBL" id="KAJ7020799.1"/>
    </source>
</evidence>
<feature type="compositionally biased region" description="Basic residues" evidence="5">
    <location>
        <begin position="828"/>
        <end position="840"/>
    </location>
</feature>
<feature type="domain" description="Ubiquitin-like protease family profile" evidence="6">
    <location>
        <begin position="39"/>
        <end position="255"/>
    </location>
</feature>
<dbReference type="GO" id="GO:0019783">
    <property type="term" value="F:ubiquitin-like protein peptidase activity"/>
    <property type="evidence" value="ECO:0007669"/>
    <property type="project" value="UniProtKB-ARBA"/>
</dbReference>
<gene>
    <name evidence="7" type="ORF">C8F04DRAFT_1142915</name>
</gene>
<evidence type="ECO:0000256" key="2">
    <source>
        <dbReference type="ARBA" id="ARBA00022670"/>
    </source>
</evidence>
<dbReference type="SUPFAM" id="SSF57903">
    <property type="entry name" value="FYVE/PHD zinc finger"/>
    <property type="match status" value="1"/>
</dbReference>
<dbReference type="InterPro" id="IPR003653">
    <property type="entry name" value="Peptidase_C48_C"/>
</dbReference>
<evidence type="ECO:0000256" key="1">
    <source>
        <dbReference type="ARBA" id="ARBA00005234"/>
    </source>
</evidence>
<dbReference type="GO" id="GO:0016926">
    <property type="term" value="P:protein desumoylation"/>
    <property type="evidence" value="ECO:0007669"/>
    <property type="project" value="UniProtKB-ARBA"/>
</dbReference>
<dbReference type="PANTHER" id="PTHR46915">
    <property type="entry name" value="UBIQUITIN-LIKE PROTEASE 4-RELATED"/>
    <property type="match status" value="1"/>
</dbReference>
<dbReference type="EMBL" id="JARJCM010000251">
    <property type="protein sequence ID" value="KAJ7020799.1"/>
    <property type="molecule type" value="Genomic_DNA"/>
</dbReference>
<dbReference type="PROSITE" id="PS50600">
    <property type="entry name" value="ULP_PROTEASE"/>
    <property type="match status" value="1"/>
</dbReference>
<keyword evidence="4" id="KW-0788">Thiol protease</keyword>
<keyword evidence="2" id="KW-0645">Protease</keyword>
<accession>A0AAD6WTW8</accession>
<organism evidence="7 8">
    <name type="scientific">Mycena alexandri</name>
    <dbReference type="NCBI Taxonomy" id="1745969"/>
    <lineage>
        <taxon>Eukaryota</taxon>
        <taxon>Fungi</taxon>
        <taxon>Dikarya</taxon>
        <taxon>Basidiomycota</taxon>
        <taxon>Agaricomycotina</taxon>
        <taxon>Agaricomycetes</taxon>
        <taxon>Agaricomycetidae</taxon>
        <taxon>Agaricales</taxon>
        <taxon>Marasmiineae</taxon>
        <taxon>Mycenaceae</taxon>
        <taxon>Mycena</taxon>
    </lineage>
</organism>
<evidence type="ECO:0000256" key="3">
    <source>
        <dbReference type="ARBA" id="ARBA00022801"/>
    </source>
</evidence>
<dbReference type="Gene3D" id="3.30.40.10">
    <property type="entry name" value="Zinc/RING finger domain, C3HC4 (zinc finger)"/>
    <property type="match status" value="1"/>
</dbReference>
<proteinExistence type="inferred from homology"/>
<dbReference type="GO" id="GO:0008234">
    <property type="term" value="F:cysteine-type peptidase activity"/>
    <property type="evidence" value="ECO:0007669"/>
    <property type="project" value="UniProtKB-KW"/>
</dbReference>
<feature type="compositionally biased region" description="Basic and acidic residues" evidence="5">
    <location>
        <begin position="798"/>
        <end position="820"/>
    </location>
</feature>
<comment type="caution">
    <text evidence="7">The sequence shown here is derived from an EMBL/GenBank/DDBJ whole genome shotgun (WGS) entry which is preliminary data.</text>
</comment>
<keyword evidence="3" id="KW-0378">Hydrolase</keyword>
<reference evidence="7" key="1">
    <citation type="submission" date="2023-03" db="EMBL/GenBank/DDBJ databases">
        <title>Massive genome expansion in bonnet fungi (Mycena s.s.) driven by repeated elements and novel gene families across ecological guilds.</title>
        <authorList>
            <consortium name="Lawrence Berkeley National Laboratory"/>
            <person name="Harder C.B."/>
            <person name="Miyauchi S."/>
            <person name="Viragh M."/>
            <person name="Kuo A."/>
            <person name="Thoen E."/>
            <person name="Andreopoulos B."/>
            <person name="Lu D."/>
            <person name="Skrede I."/>
            <person name="Drula E."/>
            <person name="Henrissat B."/>
            <person name="Morin E."/>
            <person name="Kohler A."/>
            <person name="Barry K."/>
            <person name="LaButti K."/>
            <person name="Morin E."/>
            <person name="Salamov A."/>
            <person name="Lipzen A."/>
            <person name="Mereny Z."/>
            <person name="Hegedus B."/>
            <person name="Baldrian P."/>
            <person name="Stursova M."/>
            <person name="Weitz H."/>
            <person name="Taylor A."/>
            <person name="Grigoriev I.V."/>
            <person name="Nagy L.G."/>
            <person name="Martin F."/>
            <person name="Kauserud H."/>
        </authorList>
    </citation>
    <scope>NUCLEOTIDE SEQUENCE</scope>
    <source>
        <strain evidence="7">CBHHK200</strain>
    </source>
</reference>
<name>A0AAD6WTW8_9AGAR</name>
<evidence type="ECO:0000256" key="5">
    <source>
        <dbReference type="SAM" id="MobiDB-lite"/>
    </source>
</evidence>
<comment type="similarity">
    <text evidence="1">Belongs to the peptidase C48 family.</text>
</comment>
<dbReference type="Pfam" id="PF02902">
    <property type="entry name" value="Peptidase_C48"/>
    <property type="match status" value="1"/>
</dbReference>
<protein>
    <recommendedName>
        <fullName evidence="6">Ubiquitin-like protease family profile domain-containing protein</fullName>
    </recommendedName>
</protein>
<dbReference type="InterPro" id="IPR013083">
    <property type="entry name" value="Znf_RING/FYVE/PHD"/>
</dbReference>
<evidence type="ECO:0000313" key="8">
    <source>
        <dbReference type="Proteomes" id="UP001218188"/>
    </source>
</evidence>
<keyword evidence="8" id="KW-1185">Reference proteome</keyword>
<dbReference type="InterPro" id="IPR038765">
    <property type="entry name" value="Papain-like_cys_pep_sf"/>
</dbReference>
<dbReference type="InterPro" id="IPR011011">
    <property type="entry name" value="Znf_FYVE_PHD"/>
</dbReference>
<dbReference type="SUPFAM" id="SSF54001">
    <property type="entry name" value="Cysteine proteinases"/>
    <property type="match status" value="1"/>
</dbReference>
<feature type="region of interest" description="Disordered" evidence="5">
    <location>
        <begin position="309"/>
        <end position="379"/>
    </location>
</feature>